<reference evidence="1" key="1">
    <citation type="submission" date="2014-11" db="EMBL/GenBank/DDBJ databases">
        <authorList>
            <person name="Otto D Thomas"/>
            <person name="Naeem Raeece"/>
        </authorList>
    </citation>
    <scope>NUCLEOTIDE SEQUENCE</scope>
</reference>
<evidence type="ECO:0000313" key="1">
    <source>
        <dbReference type="EMBL" id="CEM29795.1"/>
    </source>
</evidence>
<sequence>MNREEDYQAEVMKIVNKCRAVESEYGKTGELSPDWGALSPESRDMRGGDYRAMGWCKQMSAFPGNKTDPCPRCKASGTVKSENITAGCRMNGDAYGSCVYFCTNCGLCDFLSWDDA</sequence>
<dbReference type="VEuPathDB" id="CryptoDB:Cvel_22102"/>
<proteinExistence type="predicted"/>
<name>A0A0G4GIZ5_9ALVE</name>
<dbReference type="EMBL" id="CDMZ01001258">
    <property type="protein sequence ID" value="CEM29795.1"/>
    <property type="molecule type" value="Genomic_DNA"/>
</dbReference>
<protein>
    <submittedName>
        <fullName evidence="1">Uncharacterized protein</fullName>
    </submittedName>
</protein>
<gene>
    <name evidence="1" type="ORF">Cvel_22102</name>
</gene>
<organism evidence="1">
    <name type="scientific">Chromera velia CCMP2878</name>
    <dbReference type="NCBI Taxonomy" id="1169474"/>
    <lineage>
        <taxon>Eukaryota</taxon>
        <taxon>Sar</taxon>
        <taxon>Alveolata</taxon>
        <taxon>Colpodellida</taxon>
        <taxon>Chromeraceae</taxon>
        <taxon>Chromera</taxon>
    </lineage>
</organism>
<accession>A0A0G4GIZ5</accession>
<dbReference type="AlphaFoldDB" id="A0A0G4GIZ5"/>